<dbReference type="PANTHER" id="PTHR44169">
    <property type="entry name" value="NADPH-DEPENDENT 1-ACYLDIHYDROXYACETONE PHOSPHATE REDUCTASE"/>
    <property type="match status" value="1"/>
</dbReference>
<evidence type="ECO:0000313" key="5">
    <source>
        <dbReference type="Proteomes" id="UP000656042"/>
    </source>
</evidence>
<dbReference type="InterPro" id="IPR036291">
    <property type="entry name" value="NAD(P)-bd_dom_sf"/>
</dbReference>
<evidence type="ECO:0000256" key="1">
    <source>
        <dbReference type="ARBA" id="ARBA00006484"/>
    </source>
</evidence>
<proteinExistence type="inferred from homology"/>
<sequence>MTARPAILITGCSTGVGNAVAWRFLRAGFPVYATARDVAALRDLAAAGAVTLTLDVADEADRVAAVKRVEADHGAVGILVNNAAYGIQGAIEVAPLDRVRQMFETNVFGQARLSQLVLPAMRERGAGRIVNLSAMGGKFSLPGAGYLHASKYAVEAVSDALRREVRGFGITVVVVEPGPIHTAFPGKINATLPPPAGGVYDDFHRSVEQRVAKAYADKAVSFAQSADQVARVVERAALTRRPRARYASGVMARGLMLVARLCPDAVVDLIMRTQFPGPQAVSS</sequence>
<dbReference type="PANTHER" id="PTHR44169:SF6">
    <property type="entry name" value="NADPH-DEPENDENT 1-ACYLDIHYDROXYACETONE PHOSPHATE REDUCTASE"/>
    <property type="match status" value="1"/>
</dbReference>
<dbReference type="InterPro" id="IPR002347">
    <property type="entry name" value="SDR_fam"/>
</dbReference>
<keyword evidence="5" id="KW-1185">Reference proteome</keyword>
<dbReference type="CDD" id="cd05374">
    <property type="entry name" value="17beta-HSD-like_SDR_c"/>
    <property type="match status" value="1"/>
</dbReference>
<dbReference type="Proteomes" id="UP000656042">
    <property type="component" value="Unassembled WGS sequence"/>
</dbReference>
<dbReference type="GO" id="GO:0016491">
    <property type="term" value="F:oxidoreductase activity"/>
    <property type="evidence" value="ECO:0007669"/>
    <property type="project" value="UniProtKB-KW"/>
</dbReference>
<reference evidence="4" key="2">
    <citation type="submission" date="2020-09" db="EMBL/GenBank/DDBJ databases">
        <authorList>
            <person name="Sun Q."/>
            <person name="Zhou Y."/>
        </authorList>
    </citation>
    <scope>NUCLEOTIDE SEQUENCE</scope>
    <source>
        <strain evidence="4">CGMCC 4.7299</strain>
    </source>
</reference>
<dbReference type="Gene3D" id="3.40.50.720">
    <property type="entry name" value="NAD(P)-binding Rossmann-like Domain"/>
    <property type="match status" value="1"/>
</dbReference>
<comment type="caution">
    <text evidence="4">The sequence shown here is derived from an EMBL/GenBank/DDBJ whole genome shotgun (WGS) entry which is preliminary data.</text>
</comment>
<evidence type="ECO:0000313" key="4">
    <source>
        <dbReference type="EMBL" id="GGK74815.1"/>
    </source>
</evidence>
<dbReference type="Pfam" id="PF00106">
    <property type="entry name" value="adh_short"/>
    <property type="match status" value="1"/>
</dbReference>
<dbReference type="PRINTS" id="PR00080">
    <property type="entry name" value="SDRFAMILY"/>
</dbReference>
<keyword evidence="2" id="KW-0560">Oxidoreductase</keyword>
<protein>
    <submittedName>
        <fullName evidence="4">Short-chain dehydrogenase/reductase</fullName>
    </submittedName>
</protein>
<dbReference type="RefSeq" id="WP_189077427.1">
    <property type="nucleotide sequence ID" value="NZ_BMMX01000001.1"/>
</dbReference>
<comment type="similarity">
    <text evidence="1 3">Belongs to the short-chain dehydrogenases/reductases (SDR) family.</text>
</comment>
<dbReference type="EMBL" id="BMMX01000001">
    <property type="protein sequence ID" value="GGK74815.1"/>
    <property type="molecule type" value="Genomic_DNA"/>
</dbReference>
<reference evidence="4" key="1">
    <citation type="journal article" date="2014" name="Int. J. Syst. Evol. Microbiol.">
        <title>Complete genome sequence of Corynebacterium casei LMG S-19264T (=DSM 44701T), isolated from a smear-ripened cheese.</title>
        <authorList>
            <consortium name="US DOE Joint Genome Institute (JGI-PGF)"/>
            <person name="Walter F."/>
            <person name="Albersmeier A."/>
            <person name="Kalinowski J."/>
            <person name="Ruckert C."/>
        </authorList>
    </citation>
    <scope>NUCLEOTIDE SEQUENCE</scope>
    <source>
        <strain evidence="4">CGMCC 4.7299</strain>
    </source>
</reference>
<dbReference type="AlphaFoldDB" id="A0A8J3BU55"/>
<dbReference type="PRINTS" id="PR00081">
    <property type="entry name" value="GDHRDH"/>
</dbReference>
<organism evidence="4 5">
    <name type="scientific">Mangrovihabitans endophyticus</name>
    <dbReference type="NCBI Taxonomy" id="1751298"/>
    <lineage>
        <taxon>Bacteria</taxon>
        <taxon>Bacillati</taxon>
        <taxon>Actinomycetota</taxon>
        <taxon>Actinomycetes</taxon>
        <taxon>Micromonosporales</taxon>
        <taxon>Micromonosporaceae</taxon>
        <taxon>Mangrovihabitans</taxon>
    </lineage>
</organism>
<accession>A0A8J3BU55</accession>
<evidence type="ECO:0000256" key="3">
    <source>
        <dbReference type="RuleBase" id="RU000363"/>
    </source>
</evidence>
<name>A0A8J3BU55_9ACTN</name>
<dbReference type="SUPFAM" id="SSF51735">
    <property type="entry name" value="NAD(P)-binding Rossmann-fold domains"/>
    <property type="match status" value="1"/>
</dbReference>
<gene>
    <name evidence="4" type="ORF">GCM10012284_05970</name>
</gene>
<evidence type="ECO:0000256" key="2">
    <source>
        <dbReference type="ARBA" id="ARBA00023002"/>
    </source>
</evidence>